<evidence type="ECO:0000313" key="6">
    <source>
        <dbReference type="EMBL" id="MXO73158.1"/>
    </source>
</evidence>
<feature type="repeat" description="TPR" evidence="3">
    <location>
        <begin position="701"/>
        <end position="734"/>
    </location>
</feature>
<evidence type="ECO:0000256" key="3">
    <source>
        <dbReference type="PROSITE-ProRule" id="PRU00339"/>
    </source>
</evidence>
<dbReference type="SMART" id="SM00028">
    <property type="entry name" value="TPR"/>
    <property type="match status" value="5"/>
</dbReference>
<evidence type="ECO:0000259" key="5">
    <source>
        <dbReference type="Pfam" id="PF12969"/>
    </source>
</evidence>
<dbReference type="PANTHER" id="PTHR44858">
    <property type="entry name" value="TETRATRICOPEPTIDE REPEAT PROTEIN 6"/>
    <property type="match status" value="1"/>
</dbReference>
<evidence type="ECO:0000313" key="7">
    <source>
        <dbReference type="Proteomes" id="UP000466966"/>
    </source>
</evidence>
<dbReference type="PROSITE" id="PS50005">
    <property type="entry name" value="TPR"/>
    <property type="match status" value="2"/>
</dbReference>
<keyword evidence="4" id="KW-0732">Signal</keyword>
<dbReference type="InterPro" id="IPR038765">
    <property type="entry name" value="Papain-like_cys_pep_sf"/>
</dbReference>
<proteinExistence type="predicted"/>
<dbReference type="PANTHER" id="PTHR44858:SF1">
    <property type="entry name" value="UDP-N-ACETYLGLUCOSAMINE--PEPTIDE N-ACETYLGLUCOSAMINYLTRANSFERASE SPINDLY-RELATED"/>
    <property type="match status" value="1"/>
</dbReference>
<dbReference type="InterPro" id="IPR011990">
    <property type="entry name" value="TPR-like_helical_dom_sf"/>
</dbReference>
<reference evidence="6 7" key="1">
    <citation type="submission" date="2019-12" db="EMBL/GenBank/DDBJ databases">
        <title>Genomic-based taxomic classification of the family Erythrobacteraceae.</title>
        <authorList>
            <person name="Xu L."/>
        </authorList>
    </citation>
    <scope>NUCLEOTIDE SEQUENCE [LARGE SCALE GENOMIC DNA]</scope>
    <source>
        <strain evidence="6 7">M0322</strain>
    </source>
</reference>
<dbReference type="InterPro" id="IPR024618">
    <property type="entry name" value="DUF3857"/>
</dbReference>
<sequence>MFLQAIRLTLAAGAALVLAQPAMAGQELLFGPPPEWVVGFQPARDGETVPAAAELPMIARVSDFQTRLEADRVSHYIAMDLEIRSAQGLAGGNLSLSWQPELDDLTVHRVQILRGDTVIDVLGEGQTFTVLRREQSLEAATLNGILTANMFPAGLEVGDVLRVAYTLQQANPVLRGKPEIMLGPLNGVVEQTHVRLSWPSDLPVTITTGPGLPAPVRGNRNGASFAAITMGMREPLVPPDNAPVRYAMVRTLEASTFADWSQVADLFVPLYRAAAVIPPDGPLRAELERIRAASADPARQAELALDLVQDRVRYVALAMGEGGLVPADAATTWARRYGDCKAKTALLIALLGELGIAAEPVLVSTTLGDALPQRLPGVSGFDHVLVRAHVNGQDFYLDGTRTGDRGLADIATPGFAWGLPVVEGTAGLVTMVAPPLTRPSAETILLVDASAGLRVPAPTQAETVFRDQAAVQVNAALSALVGQARRQQLEEYWRGEFDFLTPETVDMRYDAATGELRLTATGMSELDWDYGTFEPYQMRVGMEPDFRRPAGAGSDAPFVLSHPMFSRTRQEITLPPGFTAEAIIGDPVNEVAAGFEYVRNVSLENNVFVAERSLRSLQPELAVAVATADSPRLQRMWDNRVMLRIPPGYRPSAAEVTALGRADSEDPDELINQGIGLMDAGQWQVALAPLTKASEIAPRNSWAWGNLSVVQARLGNLDGAEASAARALELNPRNHVAWHGRGLRAAQLGDHAAARDAFGEAIDLESNNAFALEQRAGALAELGDFEAALADARTLRQIDPENLRSYMVEGAVLAQAGRNQDVTTLVQTMLAAFPDSSLAQVAASELYEMADMRGEADALLDQSLGGDPTIAALMTSASRRSIGETREKLQDLNRALELQPDFVPALLMRGETLWAEYEYTRALADADRAIVVEPRYWGGYALRVRVLMEQNRRRDAIATLDTMVAAVAGNAEGLVFAGSIARSLNLNARANELFGQARQIDPRIEDRLGQMMN</sequence>
<dbReference type="Gene3D" id="1.25.40.10">
    <property type="entry name" value="Tetratricopeptide repeat domain"/>
    <property type="match status" value="2"/>
</dbReference>
<feature type="chain" id="PRO_5032415401" evidence="4">
    <location>
        <begin position="25"/>
        <end position="1013"/>
    </location>
</feature>
<dbReference type="Pfam" id="PF12969">
    <property type="entry name" value="DUF3857"/>
    <property type="match status" value="1"/>
</dbReference>
<keyword evidence="2 3" id="KW-0802">TPR repeat</keyword>
<dbReference type="RefSeq" id="WP_160773079.1">
    <property type="nucleotide sequence ID" value="NZ_WTYV01000007.1"/>
</dbReference>
<dbReference type="Proteomes" id="UP000466966">
    <property type="component" value="Unassembled WGS sequence"/>
</dbReference>
<dbReference type="AlphaFoldDB" id="A0A844Z1D6"/>
<protein>
    <submittedName>
        <fullName evidence="6">DUF3857 domain-containing protein</fullName>
    </submittedName>
</protein>
<dbReference type="Gene3D" id="2.60.40.3140">
    <property type="match status" value="1"/>
</dbReference>
<dbReference type="InterPro" id="IPR019734">
    <property type="entry name" value="TPR_rpt"/>
</dbReference>
<feature type="repeat" description="TPR" evidence="3">
    <location>
        <begin position="735"/>
        <end position="768"/>
    </location>
</feature>
<dbReference type="Gene3D" id="3.10.620.30">
    <property type="match status" value="1"/>
</dbReference>
<name>A0A844Z1D6_9SPHN</name>
<dbReference type="EMBL" id="WTYV01000007">
    <property type="protein sequence ID" value="MXO73158.1"/>
    <property type="molecule type" value="Genomic_DNA"/>
</dbReference>
<dbReference type="SUPFAM" id="SSF54001">
    <property type="entry name" value="Cysteine proteinases"/>
    <property type="match status" value="1"/>
</dbReference>
<dbReference type="OrthoDB" id="98874at2"/>
<organism evidence="6 7">
    <name type="scientific">Alteraurantiacibacter buctensis</name>
    <dbReference type="NCBI Taxonomy" id="1503981"/>
    <lineage>
        <taxon>Bacteria</taxon>
        <taxon>Pseudomonadati</taxon>
        <taxon>Pseudomonadota</taxon>
        <taxon>Alphaproteobacteria</taxon>
        <taxon>Sphingomonadales</taxon>
        <taxon>Erythrobacteraceae</taxon>
        <taxon>Alteraurantiacibacter</taxon>
    </lineage>
</organism>
<accession>A0A844Z1D6</accession>
<dbReference type="SUPFAM" id="SSF48452">
    <property type="entry name" value="TPR-like"/>
    <property type="match status" value="2"/>
</dbReference>
<keyword evidence="7" id="KW-1185">Reference proteome</keyword>
<feature type="domain" description="DUF3857" evidence="5">
    <location>
        <begin position="72"/>
        <end position="211"/>
    </location>
</feature>
<evidence type="ECO:0000256" key="4">
    <source>
        <dbReference type="SAM" id="SignalP"/>
    </source>
</evidence>
<evidence type="ECO:0000256" key="2">
    <source>
        <dbReference type="ARBA" id="ARBA00022803"/>
    </source>
</evidence>
<dbReference type="Pfam" id="PF14559">
    <property type="entry name" value="TPR_19"/>
    <property type="match status" value="1"/>
</dbReference>
<keyword evidence="1" id="KW-0677">Repeat</keyword>
<gene>
    <name evidence="6" type="ORF">GRI99_16135</name>
</gene>
<dbReference type="InterPro" id="IPR050498">
    <property type="entry name" value="Ycf3"/>
</dbReference>
<feature type="signal peptide" evidence="4">
    <location>
        <begin position="1"/>
        <end position="24"/>
    </location>
</feature>
<comment type="caution">
    <text evidence="6">The sequence shown here is derived from an EMBL/GenBank/DDBJ whole genome shotgun (WGS) entry which is preliminary data.</text>
</comment>
<evidence type="ECO:0000256" key="1">
    <source>
        <dbReference type="ARBA" id="ARBA00022737"/>
    </source>
</evidence>